<feature type="signal peptide" evidence="1">
    <location>
        <begin position="1"/>
        <end position="19"/>
    </location>
</feature>
<dbReference type="STRING" id="1391654.AKJ09_02662"/>
<evidence type="ECO:0000256" key="1">
    <source>
        <dbReference type="SAM" id="SignalP"/>
    </source>
</evidence>
<proteinExistence type="predicted"/>
<dbReference type="PROSITE" id="PS51257">
    <property type="entry name" value="PROKAR_LIPOPROTEIN"/>
    <property type="match status" value="1"/>
</dbReference>
<evidence type="ECO:0000313" key="2">
    <source>
        <dbReference type="EMBL" id="AKU95998.1"/>
    </source>
</evidence>
<dbReference type="RefSeq" id="WP_146647354.1">
    <property type="nucleotide sequence ID" value="NZ_CP012333.1"/>
</dbReference>
<gene>
    <name evidence="2" type="ORF">AKJ09_02662</name>
</gene>
<feature type="chain" id="PRO_5005465891" evidence="1">
    <location>
        <begin position="20"/>
        <end position="168"/>
    </location>
</feature>
<organism evidence="2 3">
    <name type="scientific">Labilithrix luteola</name>
    <dbReference type="NCBI Taxonomy" id="1391654"/>
    <lineage>
        <taxon>Bacteria</taxon>
        <taxon>Pseudomonadati</taxon>
        <taxon>Myxococcota</taxon>
        <taxon>Polyangia</taxon>
        <taxon>Polyangiales</taxon>
        <taxon>Labilitrichaceae</taxon>
        <taxon>Labilithrix</taxon>
    </lineage>
</organism>
<dbReference type="AlphaFoldDB" id="A0A0K1PR40"/>
<reference evidence="2 3" key="1">
    <citation type="submission" date="2015-08" db="EMBL/GenBank/DDBJ databases">
        <authorList>
            <person name="Babu N.S."/>
            <person name="Beckwith C.J."/>
            <person name="Beseler K.G."/>
            <person name="Brison A."/>
            <person name="Carone J.V."/>
            <person name="Caskin T.P."/>
            <person name="Diamond M."/>
            <person name="Durham M.E."/>
            <person name="Foxe J.M."/>
            <person name="Go M."/>
            <person name="Henderson B.A."/>
            <person name="Jones I.B."/>
            <person name="McGettigan J.A."/>
            <person name="Micheletti S.J."/>
            <person name="Nasrallah M.E."/>
            <person name="Ortiz D."/>
            <person name="Piller C.R."/>
            <person name="Privatt S.R."/>
            <person name="Schneider S.L."/>
            <person name="Sharp S."/>
            <person name="Smith T.C."/>
            <person name="Stanton J.D."/>
            <person name="Ullery H.E."/>
            <person name="Wilson R.J."/>
            <person name="Serrano M.G."/>
            <person name="Buck G."/>
            <person name="Lee V."/>
            <person name="Wang Y."/>
            <person name="Carvalho R."/>
            <person name="Voegtly L."/>
            <person name="Shi R."/>
            <person name="Duckworth R."/>
            <person name="Johnson A."/>
            <person name="Loviza R."/>
            <person name="Walstead R."/>
            <person name="Shah Z."/>
            <person name="Kiflezghi M."/>
            <person name="Wade K."/>
            <person name="Ball S.L."/>
            <person name="Bradley K.W."/>
            <person name="Asai D.J."/>
            <person name="Bowman C.A."/>
            <person name="Russell D.A."/>
            <person name="Pope W.H."/>
            <person name="Jacobs-Sera D."/>
            <person name="Hendrix R.W."/>
            <person name="Hatfull G.F."/>
        </authorList>
    </citation>
    <scope>NUCLEOTIDE SEQUENCE [LARGE SCALE GENOMIC DNA]</scope>
    <source>
        <strain evidence="2 3">DSM 27648</strain>
    </source>
</reference>
<dbReference type="Proteomes" id="UP000064967">
    <property type="component" value="Chromosome"/>
</dbReference>
<sequence>MTRRALALLAVLLSSIGCASDPPITVTEGAIRQVEWATSFRVSPRDLIVVVDDRDGSLREQVRTALSEQMNELVVPGGSWDPVDIQAWLVGVGSRSVVGPKDDPRLAWKEGDASRAGVSDFVDALMDNWPATPASTSDDGVIDTMRFRSAPSTHTAIRRTSSFATSRC</sequence>
<keyword evidence="3" id="KW-1185">Reference proteome</keyword>
<keyword evidence="1" id="KW-0732">Signal</keyword>
<accession>A0A0K1PR40</accession>
<evidence type="ECO:0000313" key="3">
    <source>
        <dbReference type="Proteomes" id="UP000064967"/>
    </source>
</evidence>
<dbReference type="EMBL" id="CP012333">
    <property type="protein sequence ID" value="AKU95998.1"/>
    <property type="molecule type" value="Genomic_DNA"/>
</dbReference>
<name>A0A0K1PR40_9BACT</name>
<dbReference type="KEGG" id="llu:AKJ09_02662"/>
<protein>
    <submittedName>
        <fullName evidence="2">Uncharacterized protein</fullName>
    </submittedName>
</protein>